<feature type="transmembrane region" description="Helical" evidence="1">
    <location>
        <begin position="46"/>
        <end position="70"/>
    </location>
</feature>
<protein>
    <submittedName>
        <fullName evidence="2">Uncharacterized protein</fullName>
    </submittedName>
</protein>
<keyword evidence="1" id="KW-0472">Membrane</keyword>
<organism evidence="2 3">
    <name type="scientific">Tagetes erecta</name>
    <name type="common">African marigold</name>
    <dbReference type="NCBI Taxonomy" id="13708"/>
    <lineage>
        <taxon>Eukaryota</taxon>
        <taxon>Viridiplantae</taxon>
        <taxon>Streptophyta</taxon>
        <taxon>Embryophyta</taxon>
        <taxon>Tracheophyta</taxon>
        <taxon>Spermatophyta</taxon>
        <taxon>Magnoliopsida</taxon>
        <taxon>eudicotyledons</taxon>
        <taxon>Gunneridae</taxon>
        <taxon>Pentapetalae</taxon>
        <taxon>asterids</taxon>
        <taxon>campanulids</taxon>
        <taxon>Asterales</taxon>
        <taxon>Asteraceae</taxon>
        <taxon>Asteroideae</taxon>
        <taxon>Heliantheae alliance</taxon>
        <taxon>Tageteae</taxon>
        <taxon>Tagetes</taxon>
    </lineage>
</organism>
<dbReference type="EMBL" id="JAUHHV010000017">
    <property type="protein sequence ID" value="KAK1405943.1"/>
    <property type="molecule type" value="Genomic_DNA"/>
</dbReference>
<feature type="transmembrane region" description="Helical" evidence="1">
    <location>
        <begin position="12"/>
        <end position="34"/>
    </location>
</feature>
<comment type="caution">
    <text evidence="2">The sequence shown here is derived from an EMBL/GenBank/DDBJ whole genome shotgun (WGS) entry which is preliminary data.</text>
</comment>
<evidence type="ECO:0000313" key="3">
    <source>
        <dbReference type="Proteomes" id="UP001229421"/>
    </source>
</evidence>
<feature type="transmembrane region" description="Helical" evidence="1">
    <location>
        <begin position="203"/>
        <end position="225"/>
    </location>
</feature>
<evidence type="ECO:0000313" key="2">
    <source>
        <dbReference type="EMBL" id="KAK1405943.1"/>
    </source>
</evidence>
<proteinExistence type="predicted"/>
<sequence length="322" mass="36545">MLFQIDHRSSRLAALLSELFCPLSLPLVLALISLQQLQYDSFIHLLPFIVVIARNSISLAIGIDVIFFLLSEGGPVESKKRHCKWRALTLIINKALLRSWGLGHIIKERIPRKGVKLRAFSILSEPFVCAYWKIWATSSLSDLIQIISQSGLLDSEWVREVLGLSPNVGLEALAESLNIPEGSQDKDSLKVLTELPRSQSMKVLALLVGSLVIVVMNNEGALLHFHDMGKDHGMRKRKKRCKVRRYREWRRRSCGDSWSRQRAPLEQKAASCKHYSKSSRIQQDCRHEMPIKSVKGSLIKAGKQEDLTELMMDRISKGERLS</sequence>
<keyword evidence="1" id="KW-1133">Transmembrane helix</keyword>
<evidence type="ECO:0000256" key="1">
    <source>
        <dbReference type="SAM" id="Phobius"/>
    </source>
</evidence>
<dbReference type="AlphaFoldDB" id="A0AAD8JMC0"/>
<reference evidence="2" key="1">
    <citation type="journal article" date="2023" name="bioRxiv">
        <title>Improved chromosome-level genome assembly for marigold (Tagetes erecta).</title>
        <authorList>
            <person name="Jiang F."/>
            <person name="Yuan L."/>
            <person name="Wang S."/>
            <person name="Wang H."/>
            <person name="Xu D."/>
            <person name="Wang A."/>
            <person name="Fan W."/>
        </authorList>
    </citation>
    <scope>NUCLEOTIDE SEQUENCE</scope>
    <source>
        <strain evidence="2">WSJ</strain>
        <tissue evidence="2">Leaf</tissue>
    </source>
</reference>
<keyword evidence="1" id="KW-0812">Transmembrane</keyword>
<dbReference type="Proteomes" id="UP001229421">
    <property type="component" value="Unassembled WGS sequence"/>
</dbReference>
<accession>A0AAD8JMC0</accession>
<name>A0AAD8JMC0_TARER</name>
<gene>
    <name evidence="2" type="ORF">QVD17_42329</name>
</gene>
<keyword evidence="3" id="KW-1185">Reference proteome</keyword>